<gene>
    <name evidence="9" type="ORF">GCM10019016_011780</name>
</gene>
<dbReference type="InterPro" id="IPR051677">
    <property type="entry name" value="AfsR-DnrI-RedD_regulator"/>
</dbReference>
<evidence type="ECO:0000256" key="1">
    <source>
        <dbReference type="ARBA" id="ARBA00005820"/>
    </source>
</evidence>
<dbReference type="SMART" id="SM00862">
    <property type="entry name" value="Trans_reg_C"/>
    <property type="match status" value="1"/>
</dbReference>
<dbReference type="InterPro" id="IPR011990">
    <property type="entry name" value="TPR-like_helical_dom_sf"/>
</dbReference>
<dbReference type="SUPFAM" id="SSF48452">
    <property type="entry name" value="TPR-like"/>
    <property type="match status" value="1"/>
</dbReference>
<dbReference type="Gene3D" id="1.10.10.10">
    <property type="entry name" value="Winged helix-like DNA-binding domain superfamily/Winged helix DNA-binding domain"/>
    <property type="match status" value="1"/>
</dbReference>
<dbReference type="PROSITE" id="PS51755">
    <property type="entry name" value="OMPR_PHOB"/>
    <property type="match status" value="1"/>
</dbReference>
<dbReference type="Gene3D" id="1.25.40.10">
    <property type="entry name" value="Tetratricopeptide repeat domain"/>
    <property type="match status" value="1"/>
</dbReference>
<comment type="similarity">
    <text evidence="1">Belongs to the AfsR/DnrI/RedD regulatory family.</text>
</comment>
<dbReference type="PANTHER" id="PTHR35807:SF1">
    <property type="entry name" value="TRANSCRIPTIONAL REGULATOR REDD"/>
    <property type="match status" value="1"/>
</dbReference>
<keyword evidence="2" id="KW-0902">Two-component regulatory system</keyword>
<protein>
    <recommendedName>
        <fullName evidence="8">OmpR/PhoB-type domain-containing protein</fullName>
    </recommendedName>
</protein>
<name>A0ABP6TH22_9ACTN</name>
<dbReference type="SUPFAM" id="SSF46894">
    <property type="entry name" value="C-terminal effector domain of the bipartite response regulators"/>
    <property type="match status" value="1"/>
</dbReference>
<feature type="region of interest" description="Disordered" evidence="7">
    <location>
        <begin position="208"/>
        <end position="247"/>
    </location>
</feature>
<feature type="domain" description="OmpR/PhoB-type" evidence="8">
    <location>
        <begin position="1"/>
        <end position="99"/>
    </location>
</feature>
<evidence type="ECO:0000256" key="4">
    <source>
        <dbReference type="ARBA" id="ARBA00023125"/>
    </source>
</evidence>
<keyword evidence="10" id="KW-1185">Reference proteome</keyword>
<keyword evidence="3" id="KW-0805">Transcription regulation</keyword>
<evidence type="ECO:0000256" key="3">
    <source>
        <dbReference type="ARBA" id="ARBA00023015"/>
    </source>
</evidence>
<keyword evidence="5" id="KW-0804">Transcription</keyword>
<dbReference type="RefSeq" id="WP_193460280.1">
    <property type="nucleotide sequence ID" value="NZ_BAAAXF010000014.1"/>
</dbReference>
<reference evidence="10" key="1">
    <citation type="journal article" date="2019" name="Int. J. Syst. Evol. Microbiol.">
        <title>The Global Catalogue of Microorganisms (GCM) 10K type strain sequencing project: providing services to taxonomists for standard genome sequencing and annotation.</title>
        <authorList>
            <consortium name="The Broad Institute Genomics Platform"/>
            <consortium name="The Broad Institute Genome Sequencing Center for Infectious Disease"/>
            <person name="Wu L."/>
            <person name="Ma J."/>
        </authorList>
    </citation>
    <scope>NUCLEOTIDE SEQUENCE [LARGE SCALE GENOMIC DNA]</scope>
    <source>
        <strain evidence="10">JCM 4816</strain>
    </source>
</reference>
<dbReference type="Pfam" id="PF00486">
    <property type="entry name" value="Trans_reg_C"/>
    <property type="match status" value="1"/>
</dbReference>
<evidence type="ECO:0000256" key="7">
    <source>
        <dbReference type="SAM" id="MobiDB-lite"/>
    </source>
</evidence>
<comment type="caution">
    <text evidence="9">The sequence shown here is derived from an EMBL/GenBank/DDBJ whole genome shotgun (WGS) entry which is preliminary data.</text>
</comment>
<dbReference type="InterPro" id="IPR001867">
    <property type="entry name" value="OmpR/PhoB-type_DNA-bd"/>
</dbReference>
<dbReference type="SMART" id="SM01043">
    <property type="entry name" value="BTAD"/>
    <property type="match status" value="1"/>
</dbReference>
<evidence type="ECO:0000256" key="5">
    <source>
        <dbReference type="ARBA" id="ARBA00023163"/>
    </source>
</evidence>
<feature type="DNA-binding region" description="OmpR/PhoB-type" evidence="6">
    <location>
        <begin position="1"/>
        <end position="99"/>
    </location>
</feature>
<proteinExistence type="inferred from homology"/>
<dbReference type="PANTHER" id="PTHR35807">
    <property type="entry name" value="TRANSCRIPTIONAL REGULATOR REDD-RELATED"/>
    <property type="match status" value="1"/>
</dbReference>
<dbReference type="Proteomes" id="UP001501455">
    <property type="component" value="Unassembled WGS sequence"/>
</dbReference>
<accession>A0ABP6TH22</accession>
<feature type="compositionally biased region" description="Gly residues" evidence="7">
    <location>
        <begin position="234"/>
        <end position="246"/>
    </location>
</feature>
<organism evidence="9 10">
    <name type="scientific">Streptomyces prasinosporus</name>
    <dbReference type="NCBI Taxonomy" id="68256"/>
    <lineage>
        <taxon>Bacteria</taxon>
        <taxon>Bacillati</taxon>
        <taxon>Actinomycetota</taxon>
        <taxon>Actinomycetes</taxon>
        <taxon>Kitasatosporales</taxon>
        <taxon>Streptomycetaceae</taxon>
        <taxon>Streptomyces</taxon>
        <taxon>Streptomyces albogriseolus group</taxon>
    </lineage>
</organism>
<dbReference type="InterPro" id="IPR036388">
    <property type="entry name" value="WH-like_DNA-bd_sf"/>
</dbReference>
<keyword evidence="4 6" id="KW-0238">DNA-binding</keyword>
<evidence type="ECO:0000313" key="9">
    <source>
        <dbReference type="EMBL" id="GAA3494079.1"/>
    </source>
</evidence>
<dbReference type="Pfam" id="PF03704">
    <property type="entry name" value="BTAD"/>
    <property type="match status" value="1"/>
</dbReference>
<evidence type="ECO:0000313" key="10">
    <source>
        <dbReference type="Proteomes" id="UP001501455"/>
    </source>
</evidence>
<dbReference type="InterPro" id="IPR016032">
    <property type="entry name" value="Sig_transdc_resp-reg_C-effctor"/>
</dbReference>
<dbReference type="InterPro" id="IPR005158">
    <property type="entry name" value="BTAD"/>
</dbReference>
<sequence length="282" mass="30087">MQFRMLGPLQMYDDRRRAATELTSPLQQRLLKALLAHPNTLVPASVLVRELWGGRPPHKAGNALQAHASRLRRAMERAEPGGPGAARLVARDAGYLLRVGPEELDSARFRLGVRRARALAGSDPEEAGLLLRQALSRWRGDALAGPRGPAGDALAVVLEQERLGALEAVFDLSLLTGQHRRIVPELREAVLAHPARPRFREQLGRALAGPRVTPPPAGGGRALRPVPPAPGDARSGGAGRDGGAGSGELDRLRALVERIASDQHALRSAIAQLSELVGRTAA</sequence>
<dbReference type="EMBL" id="BAAAXF010000014">
    <property type="protein sequence ID" value="GAA3494079.1"/>
    <property type="molecule type" value="Genomic_DNA"/>
</dbReference>
<evidence type="ECO:0000259" key="8">
    <source>
        <dbReference type="PROSITE" id="PS51755"/>
    </source>
</evidence>
<evidence type="ECO:0000256" key="2">
    <source>
        <dbReference type="ARBA" id="ARBA00023012"/>
    </source>
</evidence>
<evidence type="ECO:0000256" key="6">
    <source>
        <dbReference type="PROSITE-ProRule" id="PRU01091"/>
    </source>
</evidence>